<dbReference type="GO" id="GO:0007052">
    <property type="term" value="P:mitotic spindle organization"/>
    <property type="evidence" value="ECO:0000318"/>
    <property type="project" value="GO_Central"/>
</dbReference>
<dbReference type="EC" id="2.7.11.21" evidence="21"/>
<accession>A7SEP8</accession>
<evidence type="ECO:0000256" key="12">
    <source>
        <dbReference type="ARBA" id="ARBA00022776"/>
    </source>
</evidence>
<feature type="compositionally biased region" description="Basic and acidic residues" evidence="22">
    <location>
        <begin position="592"/>
        <end position="601"/>
    </location>
</feature>
<dbReference type="PANTHER" id="PTHR24345">
    <property type="entry name" value="SERINE/THREONINE-PROTEIN KINASE PLK"/>
    <property type="match status" value="1"/>
</dbReference>
<evidence type="ECO:0000256" key="18">
    <source>
        <dbReference type="ARBA" id="ARBA00047802"/>
    </source>
</evidence>
<dbReference type="InterPro" id="IPR008271">
    <property type="entry name" value="Ser/Thr_kinase_AS"/>
</dbReference>
<keyword evidence="6 21" id="KW-0723">Serine/threonine-protein kinase</keyword>
<dbReference type="GO" id="GO:0106310">
    <property type="term" value="F:protein serine kinase activity"/>
    <property type="evidence" value="ECO:0007669"/>
    <property type="project" value="RHEA"/>
</dbReference>
<keyword evidence="9 21" id="KW-0808">Transferase</keyword>
<evidence type="ECO:0000256" key="1">
    <source>
        <dbReference type="ARBA" id="ARBA00004123"/>
    </source>
</evidence>
<dbReference type="Pfam" id="PF00069">
    <property type="entry name" value="Pkinase"/>
    <property type="match status" value="1"/>
</dbReference>
<dbReference type="CDD" id="cd13118">
    <property type="entry name" value="POLO_box_1"/>
    <property type="match status" value="1"/>
</dbReference>
<dbReference type="GO" id="GO:0005813">
    <property type="term" value="C:centrosome"/>
    <property type="evidence" value="ECO:0000318"/>
    <property type="project" value="GO_Central"/>
</dbReference>
<dbReference type="SUPFAM" id="SSF56112">
    <property type="entry name" value="Protein kinase-like (PK-like)"/>
    <property type="match status" value="1"/>
</dbReference>
<evidence type="ECO:0000256" key="7">
    <source>
        <dbReference type="ARBA" id="ARBA00022553"/>
    </source>
</evidence>
<keyword evidence="5" id="KW-0963">Cytoplasm</keyword>
<keyword evidence="12" id="KW-0498">Mitosis</keyword>
<dbReference type="AlphaFoldDB" id="A7SEP8"/>
<dbReference type="GO" id="GO:0000922">
    <property type="term" value="C:spindle pole"/>
    <property type="evidence" value="ECO:0000318"/>
    <property type="project" value="GO_Central"/>
</dbReference>
<keyword evidence="26" id="KW-1185">Reference proteome</keyword>
<keyword evidence="15" id="KW-0206">Cytoskeleton</keyword>
<organism evidence="25 26">
    <name type="scientific">Nematostella vectensis</name>
    <name type="common">Starlet sea anemone</name>
    <dbReference type="NCBI Taxonomy" id="45351"/>
    <lineage>
        <taxon>Eukaryota</taxon>
        <taxon>Metazoa</taxon>
        <taxon>Cnidaria</taxon>
        <taxon>Anthozoa</taxon>
        <taxon>Hexacorallia</taxon>
        <taxon>Actiniaria</taxon>
        <taxon>Edwardsiidae</taxon>
        <taxon>Nematostella</taxon>
    </lineage>
</organism>
<dbReference type="OrthoDB" id="408964at2759"/>
<evidence type="ECO:0000256" key="5">
    <source>
        <dbReference type="ARBA" id="ARBA00022490"/>
    </source>
</evidence>
<dbReference type="eggNOG" id="KOG0575">
    <property type="taxonomic scope" value="Eukaryota"/>
</dbReference>
<keyword evidence="16" id="KW-0539">Nucleus</keyword>
<dbReference type="CDD" id="cd14099">
    <property type="entry name" value="STKc_PLK"/>
    <property type="match status" value="1"/>
</dbReference>
<dbReference type="GO" id="GO:0000776">
    <property type="term" value="C:kinetochore"/>
    <property type="evidence" value="ECO:0000318"/>
    <property type="project" value="GO_Central"/>
</dbReference>
<dbReference type="Gene3D" id="1.10.510.10">
    <property type="entry name" value="Transferase(Phosphotransferase) domain 1"/>
    <property type="match status" value="1"/>
</dbReference>
<keyword evidence="10" id="KW-0677">Repeat</keyword>
<dbReference type="FunFam" id="1.10.510.10:FF:000727">
    <property type="entry name" value="Serine/threonine-protein kinase PLK"/>
    <property type="match status" value="1"/>
</dbReference>
<evidence type="ECO:0000256" key="11">
    <source>
        <dbReference type="ARBA" id="ARBA00022741"/>
    </source>
</evidence>
<dbReference type="GO" id="GO:0005524">
    <property type="term" value="F:ATP binding"/>
    <property type="evidence" value="ECO:0007669"/>
    <property type="project" value="UniProtKB-UniRule"/>
</dbReference>
<dbReference type="PROSITE" id="PS50011">
    <property type="entry name" value="PROTEIN_KINASE_DOM"/>
    <property type="match status" value="1"/>
</dbReference>
<evidence type="ECO:0000259" key="23">
    <source>
        <dbReference type="PROSITE" id="PS50011"/>
    </source>
</evidence>
<keyword evidence="7" id="KW-0597">Phosphoprotein</keyword>
<dbReference type="GO" id="GO:0051301">
    <property type="term" value="P:cell division"/>
    <property type="evidence" value="ECO:0007669"/>
    <property type="project" value="UniProtKB-KW"/>
</dbReference>
<feature type="domain" description="POLO box" evidence="24">
    <location>
        <begin position="511"/>
        <end position="593"/>
    </location>
</feature>
<dbReference type="SMART" id="SM00220">
    <property type="entry name" value="S_TKc"/>
    <property type="match status" value="1"/>
</dbReference>
<dbReference type="InterPro" id="IPR017441">
    <property type="entry name" value="Protein_kinase_ATP_BS"/>
</dbReference>
<reference evidence="25 26" key="1">
    <citation type="journal article" date="2007" name="Science">
        <title>Sea anemone genome reveals ancestral eumetazoan gene repertoire and genomic organization.</title>
        <authorList>
            <person name="Putnam N.H."/>
            <person name="Srivastava M."/>
            <person name="Hellsten U."/>
            <person name="Dirks B."/>
            <person name="Chapman J."/>
            <person name="Salamov A."/>
            <person name="Terry A."/>
            <person name="Shapiro H."/>
            <person name="Lindquist E."/>
            <person name="Kapitonov V.V."/>
            <person name="Jurka J."/>
            <person name="Genikhovich G."/>
            <person name="Grigoriev I.V."/>
            <person name="Lucas S.M."/>
            <person name="Steele R.E."/>
            <person name="Finnerty J.R."/>
            <person name="Technau U."/>
            <person name="Martindale M.Q."/>
            <person name="Rokhsar D.S."/>
        </authorList>
    </citation>
    <scope>NUCLEOTIDE SEQUENCE [LARGE SCALE GENOMIC DNA]</scope>
    <source>
        <strain evidence="26">CH2 X CH6</strain>
    </source>
</reference>
<evidence type="ECO:0000259" key="24">
    <source>
        <dbReference type="PROSITE" id="PS50078"/>
    </source>
</evidence>
<evidence type="ECO:0000256" key="19">
    <source>
        <dbReference type="ARBA" id="ARBA00048347"/>
    </source>
</evidence>
<dbReference type="STRING" id="45351.A7SEP8"/>
<dbReference type="Proteomes" id="UP000001593">
    <property type="component" value="Unassembled WGS sequence"/>
</dbReference>
<feature type="region of interest" description="Disordered" evidence="22">
    <location>
        <begin position="299"/>
        <end position="322"/>
    </location>
</feature>
<gene>
    <name evidence="25" type="ORF">NEMVEDRAFT_v1g230033</name>
</gene>
<dbReference type="GO" id="GO:0005634">
    <property type="term" value="C:nucleus"/>
    <property type="evidence" value="ECO:0000318"/>
    <property type="project" value="GO_Central"/>
</dbReference>
<evidence type="ECO:0000256" key="15">
    <source>
        <dbReference type="ARBA" id="ARBA00023212"/>
    </source>
</evidence>
<proteinExistence type="inferred from homology"/>
<dbReference type="GO" id="GO:0004674">
    <property type="term" value="F:protein serine/threonine kinase activity"/>
    <property type="evidence" value="ECO:0000318"/>
    <property type="project" value="GO_Central"/>
</dbReference>
<evidence type="ECO:0000256" key="17">
    <source>
        <dbReference type="ARBA" id="ARBA00023306"/>
    </source>
</evidence>
<dbReference type="KEGG" id="nve:5509390"/>
<protein>
    <recommendedName>
        <fullName evidence="21">Serine/threonine-protein kinase PLK</fullName>
        <ecNumber evidence="21">2.7.11.21</ecNumber>
    </recommendedName>
    <alternativeName>
        <fullName evidence="21">Polo-like kinase</fullName>
    </alternativeName>
</protein>
<evidence type="ECO:0000256" key="16">
    <source>
        <dbReference type="ARBA" id="ARBA00023242"/>
    </source>
</evidence>
<comment type="catalytic activity">
    <reaction evidence="19">
        <text>L-seryl-[protein] + ATP = O-phospho-L-seryl-[protein] + ADP + H(+)</text>
        <dbReference type="Rhea" id="RHEA:17989"/>
        <dbReference type="Rhea" id="RHEA-COMP:9863"/>
        <dbReference type="Rhea" id="RHEA-COMP:11604"/>
        <dbReference type="ChEBI" id="CHEBI:15378"/>
        <dbReference type="ChEBI" id="CHEBI:29999"/>
        <dbReference type="ChEBI" id="CHEBI:30616"/>
        <dbReference type="ChEBI" id="CHEBI:83421"/>
        <dbReference type="ChEBI" id="CHEBI:456216"/>
        <dbReference type="EC" id="2.7.11.21"/>
    </reaction>
</comment>
<keyword evidence="11 20" id="KW-0547">Nucleotide-binding</keyword>
<dbReference type="PROSITE" id="PS00107">
    <property type="entry name" value="PROTEIN_KINASE_ATP"/>
    <property type="match status" value="1"/>
</dbReference>
<dbReference type="GO" id="GO:0005737">
    <property type="term" value="C:cytoplasm"/>
    <property type="evidence" value="ECO:0000318"/>
    <property type="project" value="GO_Central"/>
</dbReference>
<dbReference type="EMBL" id="DS469638">
    <property type="protein sequence ID" value="EDO37827.1"/>
    <property type="molecule type" value="Genomic_DNA"/>
</dbReference>
<evidence type="ECO:0000256" key="10">
    <source>
        <dbReference type="ARBA" id="ARBA00022737"/>
    </source>
</evidence>
<dbReference type="Gene3D" id="3.30.1120.30">
    <property type="entry name" value="POLO box domain"/>
    <property type="match status" value="2"/>
</dbReference>
<feature type="domain" description="Protein kinase" evidence="23">
    <location>
        <begin position="23"/>
        <end position="274"/>
    </location>
</feature>
<dbReference type="FunFam" id="3.30.1120.30:FF:000003">
    <property type="entry name" value="Serine/threonine-protein kinase PLK"/>
    <property type="match status" value="1"/>
</dbReference>
<evidence type="ECO:0000256" key="3">
    <source>
        <dbReference type="ARBA" id="ARBA00004214"/>
    </source>
</evidence>
<evidence type="ECO:0000256" key="21">
    <source>
        <dbReference type="RuleBase" id="RU361162"/>
    </source>
</evidence>
<dbReference type="CDD" id="cd13117">
    <property type="entry name" value="POLO_box_2"/>
    <property type="match status" value="1"/>
</dbReference>
<dbReference type="InterPro" id="IPR000719">
    <property type="entry name" value="Prot_kinase_dom"/>
</dbReference>
<evidence type="ECO:0000256" key="8">
    <source>
        <dbReference type="ARBA" id="ARBA00022618"/>
    </source>
</evidence>
<keyword evidence="14 20" id="KW-0067">ATP-binding</keyword>
<evidence type="ECO:0000256" key="20">
    <source>
        <dbReference type="PROSITE-ProRule" id="PRU10141"/>
    </source>
</evidence>
<dbReference type="SUPFAM" id="SSF82615">
    <property type="entry name" value="Polo-box domain"/>
    <property type="match status" value="2"/>
</dbReference>
<evidence type="ECO:0000256" key="13">
    <source>
        <dbReference type="ARBA" id="ARBA00022777"/>
    </source>
</evidence>
<dbReference type="PANTHER" id="PTHR24345:SF93">
    <property type="entry name" value="SERINE_THREONINE-PROTEIN KINASE PLK1"/>
    <property type="match status" value="1"/>
</dbReference>
<evidence type="ECO:0000256" key="9">
    <source>
        <dbReference type="ARBA" id="ARBA00022679"/>
    </source>
</evidence>
<dbReference type="InParanoid" id="A7SEP8"/>
<feature type="region of interest" description="Disordered" evidence="22">
    <location>
        <begin position="592"/>
        <end position="624"/>
    </location>
</feature>
<dbReference type="OMA" id="IQIHKSM"/>
<dbReference type="Pfam" id="PF00659">
    <property type="entry name" value="POLO_box"/>
    <property type="match status" value="2"/>
</dbReference>
<feature type="domain" description="POLO box" evidence="24">
    <location>
        <begin position="412"/>
        <end position="490"/>
    </location>
</feature>
<comment type="similarity">
    <text evidence="21">Belongs to the protein kinase superfamily. Ser/Thr protein kinase family. CDC5/Polo subfamily.</text>
</comment>
<dbReference type="InterPro" id="IPR011009">
    <property type="entry name" value="Kinase-like_dom_sf"/>
</dbReference>
<keyword evidence="8" id="KW-0132">Cell division</keyword>
<dbReference type="PROSITE" id="PS00108">
    <property type="entry name" value="PROTEIN_KINASE_ST"/>
    <property type="match status" value="1"/>
</dbReference>
<dbReference type="InterPro" id="IPR033701">
    <property type="entry name" value="POLO_box_1"/>
</dbReference>
<evidence type="ECO:0000256" key="2">
    <source>
        <dbReference type="ARBA" id="ARBA00004186"/>
    </source>
</evidence>
<keyword evidence="17" id="KW-0131">Cell cycle</keyword>
<comment type="subcellular location">
    <subcellularLocation>
        <location evidence="4">Cytoplasm</location>
        <location evidence="4">Cytoskeleton</location>
        <location evidence="4">Microtubule organizing center</location>
        <location evidence="4">Centrosome</location>
    </subcellularLocation>
    <subcellularLocation>
        <location evidence="2">Cytoplasm</location>
        <location evidence="2">Cytoskeleton</location>
        <location evidence="2">Spindle</location>
    </subcellularLocation>
    <subcellularLocation>
        <location evidence="3">Midbody</location>
    </subcellularLocation>
    <subcellularLocation>
        <location evidence="1">Nucleus</location>
    </subcellularLocation>
</comment>
<evidence type="ECO:0000256" key="4">
    <source>
        <dbReference type="ARBA" id="ARBA00004300"/>
    </source>
</evidence>
<dbReference type="FunFam" id="3.30.1120.30:FF:000001">
    <property type="entry name" value="Serine/threonine-protein kinase PLK"/>
    <property type="match status" value="1"/>
</dbReference>
<feature type="binding site" evidence="20">
    <location>
        <position position="52"/>
    </location>
    <ligand>
        <name>ATP</name>
        <dbReference type="ChEBI" id="CHEBI:30616"/>
    </ligand>
</feature>
<dbReference type="GO" id="GO:0030496">
    <property type="term" value="C:midbody"/>
    <property type="evidence" value="ECO:0007669"/>
    <property type="project" value="UniProtKB-SubCell"/>
</dbReference>
<dbReference type="FunFam" id="3.30.200.20:FF:000284">
    <property type="entry name" value="Serine/threonine-protein kinase PLK"/>
    <property type="match status" value="1"/>
</dbReference>
<dbReference type="InterPro" id="IPR033695">
    <property type="entry name" value="POLO_box_2"/>
</dbReference>
<evidence type="ECO:0000256" key="22">
    <source>
        <dbReference type="SAM" id="MobiDB-lite"/>
    </source>
</evidence>
<evidence type="ECO:0000256" key="14">
    <source>
        <dbReference type="ARBA" id="ARBA00022840"/>
    </source>
</evidence>
<dbReference type="InterPro" id="IPR000959">
    <property type="entry name" value="POLO_box_dom"/>
</dbReference>
<dbReference type="PROSITE" id="PS50078">
    <property type="entry name" value="POLO_BOX"/>
    <property type="match status" value="2"/>
</dbReference>
<evidence type="ECO:0000313" key="25">
    <source>
        <dbReference type="EMBL" id="EDO37827.1"/>
    </source>
</evidence>
<keyword evidence="13 21" id="KW-0418">Kinase</keyword>
<evidence type="ECO:0000256" key="6">
    <source>
        <dbReference type="ARBA" id="ARBA00022527"/>
    </source>
</evidence>
<evidence type="ECO:0000313" key="26">
    <source>
        <dbReference type="Proteomes" id="UP000001593"/>
    </source>
</evidence>
<dbReference type="Gene3D" id="3.30.200.20">
    <property type="entry name" value="Phosphorylase Kinase, domain 1"/>
    <property type="match status" value="1"/>
</dbReference>
<name>A7SEP8_NEMVE</name>
<dbReference type="PhylomeDB" id="A7SEP8"/>
<dbReference type="InterPro" id="IPR036947">
    <property type="entry name" value="POLO_box_dom_sf"/>
</dbReference>
<comment type="catalytic activity">
    <reaction evidence="18 21">
        <text>L-threonyl-[protein] + ATP = O-phospho-L-threonyl-[protein] + ADP + H(+)</text>
        <dbReference type="Rhea" id="RHEA:46608"/>
        <dbReference type="Rhea" id="RHEA-COMP:11060"/>
        <dbReference type="Rhea" id="RHEA-COMP:11605"/>
        <dbReference type="ChEBI" id="CHEBI:15378"/>
        <dbReference type="ChEBI" id="CHEBI:30013"/>
        <dbReference type="ChEBI" id="CHEBI:30616"/>
        <dbReference type="ChEBI" id="CHEBI:61977"/>
        <dbReference type="ChEBI" id="CHEBI:456216"/>
        <dbReference type="EC" id="2.7.11.21"/>
    </reaction>
</comment>
<dbReference type="HOGENOM" id="CLU_000288_46_1_1"/>
<sequence>MAPPSIPRELDQIIVDADRKKRYYRGKFLGKGGFAKCYELTDLDTNKIYAGKIISKSMLTKPHQKEKMAMEIEIHGKVMHKHIVGFHGYFEDRDYIYILLELCPRRSLMELHKRRRALTEPEVRYFMKQIIDACIYLHKSRIIHRDLKLGNLFLNDDMEVKVGDFGLATRAEEGERKKTLCGTPNYIAPEVLSKRGHSFEVDVWSVGCILYTLLVGKPPFETQSLKTTYDRIKRNEYYIPSKVSHTAQLLIIKLLRPDPTTRPTMQQVLDDDFFKPSSGYMPTRLPVSCLTMPPRFATGSSSNLLQPGGRPPLSELNSQETTARITSKPSDVYSKRKSLGIRVTGAVSKLIQPEEAADDEVKEEAEEDETPKDYYLSDLKKQLTNLLALNPADMKYKNEDDAEEPAATPVYWVSKWVDYSDKYGLGYTLSDNSVGVLFNDHTRLILCEDGENLQYILKNGQESFHTMKGFPDSLHKKVTLLKYFRNYMTEHLLKAGGSRGTKDEESAHLPFLRSWFRTSKGIILHLSNGILQINFFKDHTKIIMCPRMGAVTYIDENKRFRTFPFTQIEKHGCSQELSNRLLYAKERADEMLQKMREESSGKECSGLPQQVTAPEKTRGTAKAR</sequence>
<dbReference type="FunCoup" id="A7SEP8">
    <property type="interactions" value="129"/>
</dbReference>